<reference key="2">
    <citation type="submission" date="2011-03" db="EMBL/GenBank/DDBJ databases">
        <title>Complete genome sequence of the thermoacidophilic crenarchaeon Thermoproteus uzoniensis 768-20.</title>
        <authorList>
            <person name="Mardanov A.V."/>
            <person name="Gumerov V.M."/>
            <person name="Beletsky A.V."/>
            <person name="Prokofeva M.I."/>
            <person name="Bonch-Osmolovskaya E.A."/>
            <person name="Ravin N.V."/>
            <person name="Skryabin K.G."/>
        </authorList>
    </citation>
    <scope>NUCLEOTIDE SEQUENCE</scope>
    <source>
        <strain>768-20</strain>
    </source>
</reference>
<evidence type="ECO:0000313" key="4">
    <source>
        <dbReference type="Proteomes" id="UP000008138"/>
    </source>
</evidence>
<dbReference type="SUPFAM" id="SSF46785">
    <property type="entry name" value="Winged helix' DNA-binding domain"/>
    <property type="match status" value="1"/>
</dbReference>
<evidence type="ECO:0000259" key="2">
    <source>
        <dbReference type="Pfam" id="PF03008"/>
    </source>
</evidence>
<dbReference type="PANTHER" id="PTHR34704">
    <property type="entry name" value="ATPASE"/>
    <property type="match status" value="1"/>
</dbReference>
<evidence type="ECO:0000259" key="1">
    <source>
        <dbReference type="Pfam" id="PF01637"/>
    </source>
</evidence>
<dbReference type="InterPro" id="IPR011335">
    <property type="entry name" value="Restrct_endonuc-II-like"/>
</dbReference>
<dbReference type="EMBL" id="CP002590">
    <property type="protein sequence ID" value="AEA12356.1"/>
    <property type="molecule type" value="Genomic_DNA"/>
</dbReference>
<dbReference type="Pfam" id="PF03008">
    <property type="entry name" value="DUF234"/>
    <property type="match status" value="1"/>
</dbReference>
<accession>F2L5I5</accession>
<dbReference type="Pfam" id="PF01637">
    <property type="entry name" value="ATPase_2"/>
    <property type="match status" value="1"/>
</dbReference>
<dbReference type="STRING" id="999630.TUZN_0871"/>
<gene>
    <name evidence="3" type="ordered locus">TUZN_0871</name>
</gene>
<dbReference type="SUPFAM" id="SSF52540">
    <property type="entry name" value="P-loop containing nucleoside triphosphate hydrolases"/>
    <property type="match status" value="1"/>
</dbReference>
<dbReference type="AlphaFoldDB" id="F2L5I5"/>
<dbReference type="CDD" id="cd00090">
    <property type="entry name" value="HTH_ARSR"/>
    <property type="match status" value="1"/>
</dbReference>
<dbReference type="Gene3D" id="3.40.50.300">
    <property type="entry name" value="P-loop containing nucleotide triphosphate hydrolases"/>
    <property type="match status" value="1"/>
</dbReference>
<dbReference type="Gene3D" id="1.10.10.10">
    <property type="entry name" value="Winged helix-like DNA-binding domain superfamily/Winged helix DNA-binding domain"/>
    <property type="match status" value="1"/>
</dbReference>
<feature type="domain" description="DUF234" evidence="2">
    <location>
        <begin position="299"/>
        <end position="389"/>
    </location>
</feature>
<dbReference type="RefSeq" id="WP_013679692.1">
    <property type="nucleotide sequence ID" value="NC_015315.1"/>
</dbReference>
<dbReference type="InterPro" id="IPR011991">
    <property type="entry name" value="ArsR-like_HTH"/>
</dbReference>
<dbReference type="SUPFAM" id="SSF52980">
    <property type="entry name" value="Restriction endonuclease-like"/>
    <property type="match status" value="1"/>
</dbReference>
<proteinExistence type="predicted"/>
<dbReference type="eggNOG" id="arCOG03166">
    <property type="taxonomic scope" value="Archaea"/>
</dbReference>
<name>F2L5I5_THEU7</name>
<dbReference type="GO" id="GO:0005524">
    <property type="term" value="F:ATP binding"/>
    <property type="evidence" value="ECO:0007669"/>
    <property type="project" value="InterPro"/>
</dbReference>
<dbReference type="OrthoDB" id="24399at2157"/>
<dbReference type="InterPro" id="IPR011579">
    <property type="entry name" value="ATPase_dom"/>
</dbReference>
<reference evidence="3 4" key="1">
    <citation type="journal article" date="2011" name="J. Bacteriol.">
        <title>Complete genome sequence of the thermoacidophilic crenarchaeon Thermoproteus uzoniensis 768-20.</title>
        <authorList>
            <person name="Mardanov A.V."/>
            <person name="Gumerov V.M."/>
            <person name="Beletsky A.V."/>
            <person name="Prokofeva M.I."/>
            <person name="Bonch-Osmolovskaya E.A."/>
            <person name="Ravin N.V."/>
            <person name="Skryabin K.G."/>
        </authorList>
    </citation>
    <scope>NUCLEOTIDE SEQUENCE [LARGE SCALE GENOMIC DNA]</scope>
    <source>
        <strain evidence="3 4">768-20</strain>
    </source>
</reference>
<organism evidence="3 4">
    <name type="scientific">Thermoproteus uzoniensis (strain 768-20)</name>
    <dbReference type="NCBI Taxonomy" id="999630"/>
    <lineage>
        <taxon>Archaea</taxon>
        <taxon>Thermoproteota</taxon>
        <taxon>Thermoprotei</taxon>
        <taxon>Thermoproteales</taxon>
        <taxon>Thermoproteaceae</taxon>
        <taxon>Thermoproteus</taxon>
    </lineage>
</organism>
<dbReference type="GeneID" id="10360405"/>
<sequence>MFVDREEELALLERLYASGRPHLVLIYGRRRVGKTWLVKKFLEGKRGLYFYARRRPLRDELADLAEGLGRALGRYVRPDWDSIFAALRDAGRFVLAVDEFGYWLDEDPGTLSAIQRGWDEYLSDSGAFLVLLSSAVAVAERAVAYGGGLFGRATARMRLGPLEPRYAKSFLPAYSPRDLAAAYAVTNGIPYYLALFDRGKDLGGNLNALFSRWGPLYEEAENLLRYEAREPHIYLNIVRAIEEGASTYSEIADRARISPQTLAKYLHVLEKLEIVRREAPVLGKARPIYVVSDLYVKFWTRFVYPQRGWIELGNPPALDLDSYMGSAFEEIVRRALPRLHKSGVVKRLGRCGRYWSGDVEVDIVCVDGGRITAVEVKWSDLGEDDVERILEETKDKLGRREGDYYVAARSGPKDPRVITADQIFA</sequence>
<dbReference type="KEGG" id="tuz:TUZN_0871"/>
<dbReference type="PANTHER" id="PTHR34704:SF1">
    <property type="entry name" value="ATPASE"/>
    <property type="match status" value="1"/>
</dbReference>
<keyword evidence="4" id="KW-1185">Reference proteome</keyword>
<dbReference type="InterPro" id="IPR027417">
    <property type="entry name" value="P-loop_NTPase"/>
</dbReference>
<dbReference type="HOGENOM" id="CLU_041137_3_0_2"/>
<dbReference type="InterPro" id="IPR036388">
    <property type="entry name" value="WH-like_DNA-bd_sf"/>
</dbReference>
<protein>
    <submittedName>
        <fullName evidence="3">Archaeal ATPase, fused to C-terminal DUF234 domain protein</fullName>
    </submittedName>
</protein>
<feature type="domain" description="ATPase" evidence="1">
    <location>
        <begin position="2"/>
        <end position="195"/>
    </location>
</feature>
<dbReference type="InterPro" id="IPR036390">
    <property type="entry name" value="WH_DNA-bd_sf"/>
</dbReference>
<dbReference type="InterPro" id="IPR004256">
    <property type="entry name" value="DUF234"/>
</dbReference>
<evidence type="ECO:0000313" key="3">
    <source>
        <dbReference type="EMBL" id="AEA12356.1"/>
    </source>
</evidence>
<dbReference type="Proteomes" id="UP000008138">
    <property type="component" value="Chromosome"/>
</dbReference>